<dbReference type="EMBL" id="JAOTOJ010000008">
    <property type="protein sequence ID" value="KAK9396218.1"/>
    <property type="molecule type" value="Genomic_DNA"/>
</dbReference>
<gene>
    <name evidence="1" type="ORF">NXF25_019579</name>
</gene>
<organism evidence="1 2">
    <name type="scientific">Crotalus adamanteus</name>
    <name type="common">Eastern diamondback rattlesnake</name>
    <dbReference type="NCBI Taxonomy" id="8729"/>
    <lineage>
        <taxon>Eukaryota</taxon>
        <taxon>Metazoa</taxon>
        <taxon>Chordata</taxon>
        <taxon>Craniata</taxon>
        <taxon>Vertebrata</taxon>
        <taxon>Euteleostomi</taxon>
        <taxon>Lepidosauria</taxon>
        <taxon>Squamata</taxon>
        <taxon>Bifurcata</taxon>
        <taxon>Unidentata</taxon>
        <taxon>Episquamata</taxon>
        <taxon>Toxicofera</taxon>
        <taxon>Serpentes</taxon>
        <taxon>Colubroidea</taxon>
        <taxon>Viperidae</taxon>
        <taxon>Crotalinae</taxon>
        <taxon>Crotalus</taxon>
    </lineage>
</organism>
<protein>
    <submittedName>
        <fullName evidence="1">Uncharacterized protein</fullName>
    </submittedName>
</protein>
<name>A0AAW1B2J5_CROAD</name>
<proteinExistence type="predicted"/>
<sequence>MLLVILGLDSVTRIGKDFSFGLMEVESILQTGPKGHLVHTMVTVFLC</sequence>
<evidence type="ECO:0000313" key="1">
    <source>
        <dbReference type="EMBL" id="KAK9396218.1"/>
    </source>
</evidence>
<keyword evidence="2" id="KW-1185">Reference proteome</keyword>
<comment type="caution">
    <text evidence="1">The sequence shown here is derived from an EMBL/GenBank/DDBJ whole genome shotgun (WGS) entry which is preliminary data.</text>
</comment>
<dbReference type="Proteomes" id="UP001474421">
    <property type="component" value="Unassembled WGS sequence"/>
</dbReference>
<reference evidence="1 2" key="1">
    <citation type="journal article" date="2024" name="Proc. Natl. Acad. Sci. U.S.A.">
        <title>The genetic regulatory architecture and epigenomic basis for age-related changes in rattlesnake venom.</title>
        <authorList>
            <person name="Hogan M.P."/>
            <person name="Holding M.L."/>
            <person name="Nystrom G.S."/>
            <person name="Colston T.J."/>
            <person name="Bartlett D.A."/>
            <person name="Mason A.J."/>
            <person name="Ellsworth S.A."/>
            <person name="Rautsaw R.M."/>
            <person name="Lawrence K.C."/>
            <person name="Strickland J.L."/>
            <person name="He B."/>
            <person name="Fraser P."/>
            <person name="Margres M.J."/>
            <person name="Gilbert D.M."/>
            <person name="Gibbs H.L."/>
            <person name="Parkinson C.L."/>
            <person name="Rokyta D.R."/>
        </authorList>
    </citation>
    <scope>NUCLEOTIDE SEQUENCE [LARGE SCALE GENOMIC DNA]</scope>
    <source>
        <strain evidence="1">DRR0105</strain>
    </source>
</reference>
<dbReference type="AlphaFoldDB" id="A0AAW1B2J5"/>
<evidence type="ECO:0000313" key="2">
    <source>
        <dbReference type="Proteomes" id="UP001474421"/>
    </source>
</evidence>
<accession>A0AAW1B2J5</accession>